<dbReference type="AlphaFoldDB" id="X1TQA5"/>
<keyword evidence="4" id="KW-0808">Transferase</keyword>
<dbReference type="SUPFAM" id="SSF53383">
    <property type="entry name" value="PLP-dependent transferases"/>
    <property type="match status" value="1"/>
</dbReference>
<evidence type="ECO:0000256" key="4">
    <source>
        <dbReference type="ARBA" id="ARBA00022679"/>
    </source>
</evidence>
<dbReference type="EMBL" id="BARW01020600">
    <property type="protein sequence ID" value="GAI93531.1"/>
    <property type="molecule type" value="Genomic_DNA"/>
</dbReference>
<gene>
    <name evidence="7" type="ORF">S12H4_34778</name>
</gene>
<dbReference type="GO" id="GO:0006520">
    <property type="term" value="P:amino acid metabolic process"/>
    <property type="evidence" value="ECO:0007669"/>
    <property type="project" value="InterPro"/>
</dbReference>
<organism evidence="7">
    <name type="scientific">marine sediment metagenome</name>
    <dbReference type="NCBI Taxonomy" id="412755"/>
    <lineage>
        <taxon>unclassified sequences</taxon>
        <taxon>metagenomes</taxon>
        <taxon>ecological metagenomes</taxon>
    </lineage>
</organism>
<evidence type="ECO:0000313" key="7">
    <source>
        <dbReference type="EMBL" id="GAI93531.1"/>
    </source>
</evidence>
<dbReference type="GO" id="GO:0008483">
    <property type="term" value="F:transaminase activity"/>
    <property type="evidence" value="ECO:0007669"/>
    <property type="project" value="UniProtKB-KW"/>
</dbReference>
<name>X1TQA5_9ZZZZ</name>
<dbReference type="InterPro" id="IPR015422">
    <property type="entry name" value="PyrdxlP-dep_Trfase_small"/>
</dbReference>
<evidence type="ECO:0000256" key="2">
    <source>
        <dbReference type="ARBA" id="ARBA00007441"/>
    </source>
</evidence>
<evidence type="ECO:0000256" key="3">
    <source>
        <dbReference type="ARBA" id="ARBA00022576"/>
    </source>
</evidence>
<evidence type="ECO:0000256" key="1">
    <source>
        <dbReference type="ARBA" id="ARBA00001933"/>
    </source>
</evidence>
<protein>
    <recommendedName>
        <fullName evidence="6">Aminotransferase class I/classII large domain-containing protein</fullName>
    </recommendedName>
</protein>
<feature type="non-terminal residue" evidence="7">
    <location>
        <position position="84"/>
    </location>
</feature>
<dbReference type="PANTHER" id="PTHR46383">
    <property type="entry name" value="ASPARTATE AMINOTRANSFERASE"/>
    <property type="match status" value="1"/>
</dbReference>
<dbReference type="InterPro" id="IPR004839">
    <property type="entry name" value="Aminotransferase_I/II_large"/>
</dbReference>
<dbReference type="InterPro" id="IPR015424">
    <property type="entry name" value="PyrdxlP-dep_Trfase"/>
</dbReference>
<reference evidence="7" key="1">
    <citation type="journal article" date="2014" name="Front. Microbiol.">
        <title>High frequency of phylogenetically diverse reductive dehalogenase-homologous genes in deep subseafloor sedimentary metagenomes.</title>
        <authorList>
            <person name="Kawai M."/>
            <person name="Futagami T."/>
            <person name="Toyoda A."/>
            <person name="Takaki Y."/>
            <person name="Nishi S."/>
            <person name="Hori S."/>
            <person name="Arai W."/>
            <person name="Tsubouchi T."/>
            <person name="Morono Y."/>
            <person name="Uchiyama I."/>
            <person name="Ito T."/>
            <person name="Fujiyama A."/>
            <person name="Inagaki F."/>
            <person name="Takami H."/>
        </authorList>
    </citation>
    <scope>NUCLEOTIDE SEQUENCE</scope>
    <source>
        <strain evidence="7">Expedition CK06-06</strain>
    </source>
</reference>
<dbReference type="Pfam" id="PF00155">
    <property type="entry name" value="Aminotran_1_2"/>
    <property type="match status" value="1"/>
</dbReference>
<dbReference type="PANTHER" id="PTHR46383:SF1">
    <property type="entry name" value="ASPARTATE AMINOTRANSFERASE"/>
    <property type="match status" value="1"/>
</dbReference>
<feature type="domain" description="Aminotransferase class I/classII large" evidence="6">
    <location>
        <begin position="11"/>
        <end position="70"/>
    </location>
</feature>
<dbReference type="GO" id="GO:0030170">
    <property type="term" value="F:pyridoxal phosphate binding"/>
    <property type="evidence" value="ECO:0007669"/>
    <property type="project" value="InterPro"/>
</dbReference>
<keyword evidence="5" id="KW-0663">Pyridoxal phosphate</keyword>
<comment type="similarity">
    <text evidence="2">Belongs to the class-I pyridoxal-phosphate-dependent aminotransferase family.</text>
</comment>
<evidence type="ECO:0000256" key="5">
    <source>
        <dbReference type="ARBA" id="ARBA00022898"/>
    </source>
</evidence>
<evidence type="ECO:0000259" key="6">
    <source>
        <dbReference type="Pfam" id="PF00155"/>
    </source>
</evidence>
<keyword evidence="3" id="KW-0032">Aminotransferase</keyword>
<dbReference type="InterPro" id="IPR050596">
    <property type="entry name" value="AspAT/PAT-like"/>
</dbReference>
<proteinExistence type="inferred from homology"/>
<sequence length="84" mass="9655">MLRLIAQSEFLECAEPEGAFYCFPTYRFGKPSVQLAKELLEEVHVATVPGRAFGCEGYLRLSYAAQPELIGEAFRRMEDYFKMH</sequence>
<dbReference type="Gene3D" id="3.90.1150.10">
    <property type="entry name" value="Aspartate Aminotransferase, domain 1"/>
    <property type="match status" value="1"/>
</dbReference>
<comment type="cofactor">
    <cofactor evidence="1">
        <name>pyridoxal 5'-phosphate</name>
        <dbReference type="ChEBI" id="CHEBI:597326"/>
    </cofactor>
</comment>
<accession>X1TQA5</accession>
<comment type="caution">
    <text evidence="7">The sequence shown here is derived from an EMBL/GenBank/DDBJ whole genome shotgun (WGS) entry which is preliminary data.</text>
</comment>